<reference evidence="1" key="1">
    <citation type="submission" date="2020-05" db="EMBL/GenBank/DDBJ databases">
        <title>Large-scale comparative analyses of tick genomes elucidate their genetic diversity and vector capacities.</title>
        <authorList>
            <person name="Jia N."/>
            <person name="Wang J."/>
            <person name="Shi W."/>
            <person name="Du L."/>
            <person name="Sun Y."/>
            <person name="Zhan W."/>
            <person name="Jiang J."/>
            <person name="Wang Q."/>
            <person name="Zhang B."/>
            <person name="Ji P."/>
            <person name="Sakyi L.B."/>
            <person name="Cui X."/>
            <person name="Yuan T."/>
            <person name="Jiang B."/>
            <person name="Yang W."/>
            <person name="Lam T.T.-Y."/>
            <person name="Chang Q."/>
            <person name="Ding S."/>
            <person name="Wang X."/>
            <person name="Zhu J."/>
            <person name="Ruan X."/>
            <person name="Zhao L."/>
            <person name="Wei J."/>
            <person name="Que T."/>
            <person name="Du C."/>
            <person name="Cheng J."/>
            <person name="Dai P."/>
            <person name="Han X."/>
            <person name="Huang E."/>
            <person name="Gao Y."/>
            <person name="Liu J."/>
            <person name="Shao H."/>
            <person name="Ye R."/>
            <person name="Li L."/>
            <person name="Wei W."/>
            <person name="Wang X."/>
            <person name="Wang C."/>
            <person name="Yang T."/>
            <person name="Huo Q."/>
            <person name="Li W."/>
            <person name="Guo W."/>
            <person name="Chen H."/>
            <person name="Zhou L."/>
            <person name="Ni X."/>
            <person name="Tian J."/>
            <person name="Zhou Y."/>
            <person name="Sheng Y."/>
            <person name="Liu T."/>
            <person name="Pan Y."/>
            <person name="Xia L."/>
            <person name="Li J."/>
            <person name="Zhao F."/>
            <person name="Cao W."/>
        </authorList>
    </citation>
    <scope>NUCLEOTIDE SEQUENCE</scope>
    <source>
        <strain evidence="1">Dsil-2018</strain>
    </source>
</reference>
<evidence type="ECO:0000313" key="1">
    <source>
        <dbReference type="EMBL" id="KAH7970759.1"/>
    </source>
</evidence>
<accession>A0ACB8DJN0</accession>
<comment type="caution">
    <text evidence="1">The sequence shown here is derived from an EMBL/GenBank/DDBJ whole genome shotgun (WGS) entry which is preliminary data.</text>
</comment>
<protein>
    <submittedName>
        <fullName evidence="1">Uncharacterized protein</fullName>
    </submittedName>
</protein>
<sequence length="297" mass="32992">MPSGKPPAQNEPSCWPCSEGVDGFDNGQRYRTTFYLAHVGQLSERSDEEQTTSAYPPLSAGVLADPTTRQKKAGIFGLPVKRCDGFPKFQLTGSGNREPPLHALEADNGVLVMQPRVASVKIPVLVQQLLHQRFQGYVAVDLKVVATTRALHFFDRLMIPRSVPLLVDEDEWTTWRKMSDPVLHIELRRWADVMVIAPLDANTMGKIVNGLCDNLLTCVVRAWDMQKPLLFCPAMNTHMWCHPITLKHVTALKDLGFTEVPCIEKRLACGDRGYGAMAEVPTIVSYVVAAALEKAQK</sequence>
<dbReference type="EMBL" id="CM023480">
    <property type="protein sequence ID" value="KAH7970759.1"/>
    <property type="molecule type" value="Genomic_DNA"/>
</dbReference>
<organism evidence="1 2">
    <name type="scientific">Dermacentor silvarum</name>
    <name type="common">Tick</name>
    <dbReference type="NCBI Taxonomy" id="543639"/>
    <lineage>
        <taxon>Eukaryota</taxon>
        <taxon>Metazoa</taxon>
        <taxon>Ecdysozoa</taxon>
        <taxon>Arthropoda</taxon>
        <taxon>Chelicerata</taxon>
        <taxon>Arachnida</taxon>
        <taxon>Acari</taxon>
        <taxon>Parasitiformes</taxon>
        <taxon>Ixodida</taxon>
        <taxon>Ixodoidea</taxon>
        <taxon>Ixodidae</taxon>
        <taxon>Rhipicephalinae</taxon>
        <taxon>Dermacentor</taxon>
    </lineage>
</organism>
<proteinExistence type="predicted"/>
<gene>
    <name evidence="1" type="ORF">HPB49_015325</name>
</gene>
<keyword evidence="2" id="KW-1185">Reference proteome</keyword>
<evidence type="ECO:0000313" key="2">
    <source>
        <dbReference type="Proteomes" id="UP000821865"/>
    </source>
</evidence>
<name>A0ACB8DJN0_DERSI</name>
<dbReference type="Proteomes" id="UP000821865">
    <property type="component" value="Chromosome 11"/>
</dbReference>